<gene>
    <name evidence="2" type="ORF">QTG54_005711</name>
</gene>
<evidence type="ECO:0000256" key="1">
    <source>
        <dbReference type="SAM" id="SignalP"/>
    </source>
</evidence>
<evidence type="ECO:0000313" key="3">
    <source>
        <dbReference type="Proteomes" id="UP001224775"/>
    </source>
</evidence>
<name>A0AAD8YCV1_9STRA</name>
<sequence length="356" mass="39176">MRLISVLLAAVAALSPISALTTPSSPPSLILMPAALTTKGGAAAAARNVKLASSPSSSTATYDSGRPMPEALLSIRKCYRTCFFASAVDVAITSWSKLFSPKSLLRLRWTDYVDIFDSMSLLIFAFGLRRLSKIYERWMQGDEDRMNNESLSSLFSLMCWIWRVVALNFAFESLADASVLPQMSMKWLGLQHVSSTSLVTAVATTLVLGYSIVTSFCAKIATVEDEKDDNRISSNQSESKTRPQYKSIRMLGYRAFCGQALCAASFGLNSCMKLSKWLVAADTGIVGRASSLKEWAEPFAMTALLIGLNKAFLRAAIVRSREESRETAEMDKEIFKDLFTAQIKFYTKVAEVIKGM</sequence>
<comment type="caution">
    <text evidence="2">The sequence shown here is derived from an EMBL/GenBank/DDBJ whole genome shotgun (WGS) entry which is preliminary data.</text>
</comment>
<accession>A0AAD8YCV1</accession>
<feature type="signal peptide" evidence="1">
    <location>
        <begin position="1"/>
        <end position="19"/>
    </location>
</feature>
<keyword evidence="1" id="KW-0732">Signal</keyword>
<dbReference type="AlphaFoldDB" id="A0AAD8YCV1"/>
<protein>
    <submittedName>
        <fullName evidence="2">Uncharacterized protein</fullName>
    </submittedName>
</protein>
<evidence type="ECO:0000313" key="2">
    <source>
        <dbReference type="EMBL" id="KAK1744114.1"/>
    </source>
</evidence>
<dbReference type="Proteomes" id="UP001224775">
    <property type="component" value="Unassembled WGS sequence"/>
</dbReference>
<reference evidence="2" key="1">
    <citation type="submission" date="2023-06" db="EMBL/GenBank/DDBJ databases">
        <title>Survivors Of The Sea: Transcriptome response of Skeletonema marinoi to long-term dormancy.</title>
        <authorList>
            <person name="Pinder M.I.M."/>
            <person name="Kourtchenko O."/>
            <person name="Robertson E.K."/>
            <person name="Larsson T."/>
            <person name="Maumus F."/>
            <person name="Osuna-Cruz C.M."/>
            <person name="Vancaester E."/>
            <person name="Stenow R."/>
            <person name="Vandepoele K."/>
            <person name="Ploug H."/>
            <person name="Bruchert V."/>
            <person name="Godhe A."/>
            <person name="Topel M."/>
        </authorList>
    </citation>
    <scope>NUCLEOTIDE SEQUENCE</scope>
    <source>
        <strain evidence="2">R05AC</strain>
    </source>
</reference>
<organism evidence="2 3">
    <name type="scientific">Skeletonema marinoi</name>
    <dbReference type="NCBI Taxonomy" id="267567"/>
    <lineage>
        <taxon>Eukaryota</taxon>
        <taxon>Sar</taxon>
        <taxon>Stramenopiles</taxon>
        <taxon>Ochrophyta</taxon>
        <taxon>Bacillariophyta</taxon>
        <taxon>Coscinodiscophyceae</taxon>
        <taxon>Thalassiosirophycidae</taxon>
        <taxon>Thalassiosirales</taxon>
        <taxon>Skeletonemataceae</taxon>
        <taxon>Skeletonema</taxon>
        <taxon>Skeletonema marinoi-dohrnii complex</taxon>
    </lineage>
</organism>
<dbReference type="EMBL" id="JATAAI010000008">
    <property type="protein sequence ID" value="KAK1744114.1"/>
    <property type="molecule type" value="Genomic_DNA"/>
</dbReference>
<feature type="chain" id="PRO_5042236436" evidence="1">
    <location>
        <begin position="20"/>
        <end position="356"/>
    </location>
</feature>
<keyword evidence="3" id="KW-1185">Reference proteome</keyword>
<proteinExistence type="predicted"/>